<keyword evidence="5 6" id="KW-0472">Membrane</keyword>
<evidence type="ECO:0000256" key="6">
    <source>
        <dbReference type="RuleBase" id="RU368038"/>
    </source>
</evidence>
<comment type="similarity">
    <text evidence="2 6">Belongs to the ATPase protein 8 family.</text>
</comment>
<keyword evidence="3 6" id="KW-0812">Transmembrane</keyword>
<keyword evidence="6 7" id="KW-0496">Mitochondrion</keyword>
<keyword evidence="6" id="KW-0813">Transport</keyword>
<evidence type="ECO:0000256" key="2">
    <source>
        <dbReference type="ARBA" id="ARBA00008892"/>
    </source>
</evidence>
<dbReference type="GO" id="GO:0005743">
    <property type="term" value="C:mitochondrial inner membrane"/>
    <property type="evidence" value="ECO:0007669"/>
    <property type="project" value="UniProtKB-SubCell"/>
</dbReference>
<protein>
    <recommendedName>
        <fullName evidence="6">ATP synthase protein 8</fullName>
    </recommendedName>
</protein>
<feature type="transmembrane region" description="Helical" evidence="6">
    <location>
        <begin position="6"/>
        <end position="27"/>
    </location>
</feature>
<geneLocation type="mitochondrion" evidence="7"/>
<comment type="subcellular location">
    <subcellularLocation>
        <location evidence="1">Membrane</location>
        <topology evidence="1">Single-pass membrane protein</topology>
    </subcellularLocation>
    <subcellularLocation>
        <location evidence="6">Mitochondrion inner membrane</location>
        <topology evidence="6">Single-pass membrane protein</topology>
    </subcellularLocation>
</comment>
<evidence type="ECO:0000256" key="1">
    <source>
        <dbReference type="ARBA" id="ARBA00004167"/>
    </source>
</evidence>
<proteinExistence type="inferred from homology"/>
<accession>A0A4P8NQH8</accession>
<evidence type="ECO:0000256" key="3">
    <source>
        <dbReference type="ARBA" id="ARBA00022692"/>
    </source>
</evidence>
<evidence type="ECO:0000256" key="4">
    <source>
        <dbReference type="ARBA" id="ARBA00022989"/>
    </source>
</evidence>
<keyword evidence="6" id="KW-0066">ATP synthesis</keyword>
<evidence type="ECO:0000256" key="5">
    <source>
        <dbReference type="ARBA" id="ARBA00023136"/>
    </source>
</evidence>
<sequence>MPQFKPYWWVTLISWALAILSFTTWYHTTISLPTILRLQLARFKLLFF</sequence>
<dbReference type="Pfam" id="PF05933">
    <property type="entry name" value="Fun_ATP-synt_8"/>
    <property type="match status" value="1"/>
</dbReference>
<keyword evidence="4 6" id="KW-1133">Transmembrane helix</keyword>
<organism evidence="7">
    <name type="scientific">Synchytrium taraxaci</name>
    <dbReference type="NCBI Taxonomy" id="1383262"/>
    <lineage>
        <taxon>Eukaryota</taxon>
        <taxon>Fungi</taxon>
        <taxon>Fungi incertae sedis</taxon>
        <taxon>Chytridiomycota</taxon>
        <taxon>Chytridiomycota incertae sedis</taxon>
        <taxon>Chytridiomycetes</taxon>
        <taxon>Synchytriales</taxon>
        <taxon>Synchytriaceae</taxon>
        <taxon>Synchytrium</taxon>
    </lineage>
</organism>
<comment type="subunit">
    <text evidence="6">F-type ATPases have 2 components, CF(1) - the catalytic core - and CF(0) - the membrane proton channel.</text>
</comment>
<keyword evidence="6" id="KW-0375">Hydrogen ion transport</keyword>
<dbReference type="GO" id="GO:0045259">
    <property type="term" value="C:proton-transporting ATP synthase complex"/>
    <property type="evidence" value="ECO:0007669"/>
    <property type="project" value="UniProtKB-KW"/>
</dbReference>
<comment type="function">
    <text evidence="6">Mitochondrial membrane ATP synthase (F(1)F(0) ATP synthase or Complex V) produces ATP from ADP in the presence of a proton gradient across the membrane which is generated by electron transport complexes of the respiratory chain. F-type ATPases consist of two structural domains, F(1) - containing the extramembraneous catalytic core and F(0) - containing the membrane proton channel, linked together by a central stalk and a peripheral stalk. During catalysis, ATP synthesis in the catalytic domain of F(1) is coupled via a rotary mechanism of the central stalk subunits to proton translocation. Part of the complex F(0) domain. Minor subunit located with subunit a in the membrane.</text>
</comment>
<evidence type="ECO:0000313" key="7">
    <source>
        <dbReference type="EMBL" id="QCQ69078.1"/>
    </source>
</evidence>
<keyword evidence="6" id="KW-0406">Ion transport</keyword>
<dbReference type="InterPro" id="IPR009230">
    <property type="entry name" value="ATP_synth_su8_fun"/>
</dbReference>
<dbReference type="GO" id="GO:0015078">
    <property type="term" value="F:proton transmembrane transporter activity"/>
    <property type="evidence" value="ECO:0007669"/>
    <property type="project" value="UniProtKB-UniRule"/>
</dbReference>
<dbReference type="EMBL" id="MK292663">
    <property type="protein sequence ID" value="QCQ69078.1"/>
    <property type="molecule type" value="Genomic_DNA"/>
</dbReference>
<gene>
    <name evidence="7" type="primary">atp8</name>
</gene>
<dbReference type="GO" id="GO:0015986">
    <property type="term" value="P:proton motive force-driven ATP synthesis"/>
    <property type="evidence" value="ECO:0007669"/>
    <property type="project" value="UniProtKB-UniRule"/>
</dbReference>
<keyword evidence="6" id="KW-0138">CF(0)</keyword>
<dbReference type="AlphaFoldDB" id="A0A4P8NQH8"/>
<name>A0A4P8NQH8_9FUNG</name>
<reference evidence="7" key="1">
    <citation type="journal article" date="2018" name="BMC Evol. Biol.">
        <title>The linear mitochondrial genome of the quarantine chytrid Synchytrium endobioticum; insights into the evolution and recent history of an obligate biotrophic plant pathogen.</title>
        <authorList>
            <person name="van de Vossenberg B.T.L.H."/>
            <person name="Brankovics B."/>
            <person name="Nguyen H.D.T."/>
            <person name="van Gent-Pelzer M.P.E."/>
            <person name="Smith D."/>
            <person name="Dadej K."/>
            <person name="Przetakiewicz J."/>
            <person name="Kreuze J.F."/>
            <person name="Boerma M."/>
            <person name="van Leeuwen G.C.M."/>
            <person name="Andre Levesque C."/>
            <person name="van der Lee T.A.J."/>
        </authorList>
    </citation>
    <scope>NUCLEOTIDE SEQUENCE</scope>
    <source>
        <strain evidence="7">Stara13</strain>
    </source>
</reference>